<keyword evidence="2" id="KW-0328">Glycosyltransferase</keyword>
<dbReference type="PANTHER" id="PTHR45947">
    <property type="entry name" value="SULFOQUINOVOSYL TRANSFERASE SQD2"/>
    <property type="match status" value="1"/>
</dbReference>
<proteinExistence type="predicted"/>
<reference evidence="2 3" key="1">
    <citation type="submission" date="2024-08" db="EMBL/GenBank/DDBJ databases">
        <title>Whole-genome sequencing of halo(alkali)philic microorganisms from hypersaline lakes.</title>
        <authorList>
            <person name="Sorokin D.Y."/>
            <person name="Merkel A.Y."/>
            <person name="Messina E."/>
            <person name="Yakimov M."/>
        </authorList>
    </citation>
    <scope>NUCLEOTIDE SEQUENCE [LARGE SCALE GENOMIC DNA]</scope>
    <source>
        <strain evidence="2 3">Cl-TMA</strain>
    </source>
</reference>
<evidence type="ECO:0000313" key="3">
    <source>
        <dbReference type="Proteomes" id="UP001575181"/>
    </source>
</evidence>
<keyword evidence="2" id="KW-0808">Transferase</keyword>
<dbReference type="EMBL" id="JBGUAW010000002">
    <property type="protein sequence ID" value="MFA9460027.1"/>
    <property type="molecule type" value="Genomic_DNA"/>
</dbReference>
<dbReference type="GO" id="GO:0016757">
    <property type="term" value="F:glycosyltransferase activity"/>
    <property type="evidence" value="ECO:0007669"/>
    <property type="project" value="UniProtKB-KW"/>
</dbReference>
<dbReference type="InterPro" id="IPR028098">
    <property type="entry name" value="Glyco_trans_4-like_N"/>
</dbReference>
<dbReference type="RefSeq" id="WP_373654849.1">
    <property type="nucleotide sequence ID" value="NZ_JBGUAW010000002.1"/>
</dbReference>
<comment type="caution">
    <text evidence="2">The sequence shown here is derived from an EMBL/GenBank/DDBJ whole genome shotgun (WGS) entry which is preliminary data.</text>
</comment>
<dbReference type="SUPFAM" id="SSF53756">
    <property type="entry name" value="UDP-Glycosyltransferase/glycogen phosphorylase"/>
    <property type="match status" value="1"/>
</dbReference>
<organism evidence="2 3">
    <name type="scientific">Thiohalorhabdus methylotrophus</name>
    <dbReference type="NCBI Taxonomy" id="3242694"/>
    <lineage>
        <taxon>Bacteria</taxon>
        <taxon>Pseudomonadati</taxon>
        <taxon>Pseudomonadota</taxon>
        <taxon>Gammaproteobacteria</taxon>
        <taxon>Thiohalorhabdales</taxon>
        <taxon>Thiohalorhabdaceae</taxon>
        <taxon>Thiohalorhabdus</taxon>
    </lineage>
</organism>
<accession>A0ABV4TSP2</accession>
<dbReference type="Pfam" id="PF13439">
    <property type="entry name" value="Glyco_transf_4"/>
    <property type="match status" value="1"/>
</dbReference>
<sequence length="341" mass="38358">MRIAIVTDAWTPQINGVVTSLGYTRRELEALGHEVRMVTPQGTRTVGLPTYPDIRVALRPRRLIREAFREFQPDAVHIVTEGPLGLAARSHCRRRGLAFTTSFHTRFPEYIQLRLPFVPLEWGYAFLRWFHRAGRRTMVTNETMRAELETHGIRNLVFWSRGVDTELFRPREKDFLTAERPIFLYVGRVAVEKNLEAFLRLNLPGTKYVVGDGPARRQLEEEYPDAVFTGFKQGEELARHLAAADVFVFPSRTDTLGLVMYEAMACGVPVAAYPVQGPRNVVAHGVTGCLDEDLATAATEALKLDPRACREAALARSWRSATEEFLDNLTPARPAPLAVGS</sequence>
<dbReference type="CDD" id="cd03814">
    <property type="entry name" value="GT4-like"/>
    <property type="match status" value="1"/>
</dbReference>
<dbReference type="Proteomes" id="UP001575181">
    <property type="component" value="Unassembled WGS sequence"/>
</dbReference>
<dbReference type="PANTHER" id="PTHR45947:SF3">
    <property type="entry name" value="SULFOQUINOVOSYL TRANSFERASE SQD2"/>
    <property type="match status" value="1"/>
</dbReference>
<dbReference type="Pfam" id="PF13692">
    <property type="entry name" value="Glyco_trans_1_4"/>
    <property type="match status" value="1"/>
</dbReference>
<evidence type="ECO:0000259" key="1">
    <source>
        <dbReference type="Pfam" id="PF13439"/>
    </source>
</evidence>
<name>A0ABV4TSP2_9GAMM</name>
<dbReference type="EC" id="2.4.-.-" evidence="2"/>
<dbReference type="Gene3D" id="3.40.50.2000">
    <property type="entry name" value="Glycogen Phosphorylase B"/>
    <property type="match status" value="2"/>
</dbReference>
<dbReference type="InterPro" id="IPR050194">
    <property type="entry name" value="Glycosyltransferase_grp1"/>
</dbReference>
<keyword evidence="3" id="KW-1185">Reference proteome</keyword>
<protein>
    <submittedName>
        <fullName evidence="2">Glycosyltransferase family 4 protein</fullName>
        <ecNumber evidence="2">2.4.-.-</ecNumber>
    </submittedName>
</protein>
<evidence type="ECO:0000313" key="2">
    <source>
        <dbReference type="EMBL" id="MFA9460027.1"/>
    </source>
</evidence>
<gene>
    <name evidence="2" type="ORF">ACERLL_04240</name>
</gene>
<feature type="domain" description="Glycosyltransferase subfamily 4-like N-terminal" evidence="1">
    <location>
        <begin position="14"/>
        <end position="166"/>
    </location>
</feature>